<dbReference type="AlphaFoldDB" id="A0AAV3XK31"/>
<protein>
    <submittedName>
        <fullName evidence="3">Filamentous hemagglutinin family outer membrane protein</fullName>
    </submittedName>
</protein>
<dbReference type="InterPro" id="IPR011050">
    <property type="entry name" value="Pectin_lyase_fold/virulence"/>
</dbReference>
<dbReference type="SUPFAM" id="SSF51126">
    <property type="entry name" value="Pectin lyase-like"/>
    <property type="match status" value="3"/>
</dbReference>
<sequence>MKLDPHLCLISLLCLTANNPTSAQIVPDATLPNHSVVTPNGNLMEISGGTRNNGNLFHSFQEFSVPTNGEAFFNNASEIKHIFSRVTGSNISNIDGLIRANGSANLFLINPNGIIFGPNARLNIGGSFIGSTASSIRFADGSEFSAVNPSAPPLLTINVPIGLQFGSNPGRIINQSTALGEGNLPPLPQLIPIDDKVGLAVQPGQTLALVGGDIQLNGGNLTASSGQIMLGSVASPGLVNLAITPLGVSLNYDNIQNFGNIQISGGSQINTSGIGGGRVEIRGGFVTISGGRIYGLTLGNIDGRGIDINAQQLRVQDGSQISTLTLGEGAGGDVNIRATDLAELRGIGGDSYQLFLINYLISGTLNPFDPTIVLETGTFSSGMAGNIAIDTGRLLVNNGAIAGTPTGGSGNGGKMTIRANAVEIIGAAINNGTLAEREITGTGGDILIETERLTVRDGGVLASVTRSQGASGNITIQAAESVEVFSSLPGSVLQTQITATSLDPNGIGSGGHITIDTKRLTVVDGTGIATNTGGAIGDTILSTTGGRGGDLTIRATESVEVAGISQALANDSQNPSFLATQTYSSSRAGDIHISTPVVTVRDGGLISAASLGAADAGNITIDANRVEVIGSGRNGRLISSVDAAVGILGVLTNPNAKGTAGSVNLNVGQLIVRDGARVSVQALATGRAGNINLVGGAIALDNQGTIDGRTGSGAGANINLQVRNMQLRRGSGIRTDARAADGGDITINTGTLVALENSDITANAQQGTGGRVMINTQGIFGTQFRLRATDLSDITATSELGAQFNGIVQINSPDVQAGAGLVELPANLTAPTNQIVQTCSPQARANSFVVTGRGGLPPTPREYLNISPAWIDWRIAPVQVSRGLQEQVRTANYPSQNTLVEATGWVVDGDGTVRLVAETPTQEPFSNQLQPNCNPTYK</sequence>
<dbReference type="EMBL" id="BLAY01000211">
    <property type="protein sequence ID" value="GET43277.1"/>
    <property type="molecule type" value="Genomic_DNA"/>
</dbReference>
<dbReference type="InterPro" id="IPR008638">
    <property type="entry name" value="FhaB/CdiA-like_TPS"/>
</dbReference>
<dbReference type="Proteomes" id="UP001050975">
    <property type="component" value="Unassembled WGS sequence"/>
</dbReference>
<dbReference type="Pfam" id="PF05860">
    <property type="entry name" value="TPS"/>
    <property type="match status" value="1"/>
</dbReference>
<evidence type="ECO:0000313" key="4">
    <source>
        <dbReference type="Proteomes" id="UP001050975"/>
    </source>
</evidence>
<organism evidence="3 4">
    <name type="scientific">Microseira wollei NIES-4236</name>
    <dbReference type="NCBI Taxonomy" id="2530354"/>
    <lineage>
        <taxon>Bacteria</taxon>
        <taxon>Bacillati</taxon>
        <taxon>Cyanobacteriota</taxon>
        <taxon>Cyanophyceae</taxon>
        <taxon>Oscillatoriophycideae</taxon>
        <taxon>Aerosakkonematales</taxon>
        <taxon>Aerosakkonemataceae</taxon>
        <taxon>Microseira</taxon>
    </lineage>
</organism>
<feature type="signal peptide" evidence="1">
    <location>
        <begin position="1"/>
        <end position="23"/>
    </location>
</feature>
<proteinExistence type="predicted"/>
<comment type="caution">
    <text evidence="3">The sequence shown here is derived from an EMBL/GenBank/DDBJ whole genome shotgun (WGS) entry which is preliminary data.</text>
</comment>
<dbReference type="RefSeq" id="WP_226591932.1">
    <property type="nucleotide sequence ID" value="NZ_BLAY01000211.1"/>
</dbReference>
<gene>
    <name evidence="3" type="ORF">MiSe_80990</name>
</gene>
<evidence type="ECO:0000313" key="3">
    <source>
        <dbReference type="EMBL" id="GET43277.1"/>
    </source>
</evidence>
<dbReference type="SMART" id="SM00912">
    <property type="entry name" value="Haemagg_act"/>
    <property type="match status" value="1"/>
</dbReference>
<keyword evidence="1" id="KW-0732">Signal</keyword>
<feature type="domain" description="Filamentous haemagglutinin FhaB/tRNA nuclease CdiA-like TPS" evidence="2">
    <location>
        <begin position="28"/>
        <end position="139"/>
    </location>
</feature>
<evidence type="ECO:0000259" key="2">
    <source>
        <dbReference type="SMART" id="SM00912"/>
    </source>
</evidence>
<evidence type="ECO:0000256" key="1">
    <source>
        <dbReference type="SAM" id="SignalP"/>
    </source>
</evidence>
<accession>A0AAV3XK31</accession>
<dbReference type="Gene3D" id="2.160.20.10">
    <property type="entry name" value="Single-stranded right-handed beta-helix, Pectin lyase-like"/>
    <property type="match status" value="3"/>
</dbReference>
<keyword evidence="4" id="KW-1185">Reference proteome</keyword>
<dbReference type="InterPro" id="IPR012334">
    <property type="entry name" value="Pectin_lyas_fold"/>
</dbReference>
<reference evidence="3" key="1">
    <citation type="submission" date="2019-10" db="EMBL/GenBank/DDBJ databases">
        <title>Draft genome sequece of Microseira wollei NIES-4236.</title>
        <authorList>
            <person name="Yamaguchi H."/>
            <person name="Suzuki S."/>
            <person name="Kawachi M."/>
        </authorList>
    </citation>
    <scope>NUCLEOTIDE SEQUENCE</scope>
    <source>
        <strain evidence="3">NIES-4236</strain>
    </source>
</reference>
<name>A0AAV3XK31_9CYAN</name>
<dbReference type="NCBIfam" id="TIGR01901">
    <property type="entry name" value="adhes_NPXG"/>
    <property type="match status" value="1"/>
</dbReference>
<feature type="chain" id="PRO_5043495245" evidence="1">
    <location>
        <begin position="24"/>
        <end position="938"/>
    </location>
</feature>